<proteinExistence type="predicted"/>
<feature type="transmembrane region" description="Helical" evidence="1">
    <location>
        <begin position="23"/>
        <end position="45"/>
    </location>
</feature>
<accession>A0A2W6NH56</accession>
<keyword evidence="1" id="KW-1133">Transmembrane helix</keyword>
<dbReference type="AlphaFoldDB" id="A0A2W6NH56"/>
<evidence type="ECO:0000256" key="1">
    <source>
        <dbReference type="SAM" id="Phobius"/>
    </source>
</evidence>
<evidence type="ECO:0000313" key="3">
    <source>
        <dbReference type="Proteomes" id="UP000249204"/>
    </source>
</evidence>
<dbReference type="Proteomes" id="UP000249204">
    <property type="component" value="Unassembled WGS sequence"/>
</dbReference>
<comment type="caution">
    <text evidence="2">The sequence shown here is derived from an EMBL/GenBank/DDBJ whole genome shotgun (WGS) entry which is preliminary data.</text>
</comment>
<keyword evidence="1" id="KW-0812">Transmembrane</keyword>
<keyword evidence="1" id="KW-0472">Membrane</keyword>
<organism evidence="2 3">
    <name type="scientific">Paenibacillus silvae</name>
    <dbReference type="NCBI Taxonomy" id="1325358"/>
    <lineage>
        <taxon>Bacteria</taxon>
        <taxon>Bacillati</taxon>
        <taxon>Bacillota</taxon>
        <taxon>Bacilli</taxon>
        <taxon>Bacillales</taxon>
        <taxon>Paenibacillaceae</taxon>
        <taxon>Paenibacillus</taxon>
    </lineage>
</organism>
<gene>
    <name evidence="2" type="ORF">DN757_14730</name>
</gene>
<evidence type="ECO:0000313" key="2">
    <source>
        <dbReference type="EMBL" id="PZT54945.1"/>
    </source>
</evidence>
<name>A0A2W6NH56_9BACL</name>
<dbReference type="EMBL" id="QKWW01000039">
    <property type="protein sequence ID" value="PZT54945.1"/>
    <property type="molecule type" value="Genomic_DNA"/>
</dbReference>
<sequence length="69" mass="8351">MYAKEWYTIQHINDWLKHIAHDYILIIIAALLFFAVKAVIGWFTYKHYDQKLDALANKIDRLFEQHKTD</sequence>
<dbReference type="RefSeq" id="WP_111270987.1">
    <property type="nucleotide sequence ID" value="NZ_QKWW01000039.1"/>
</dbReference>
<reference evidence="2 3" key="1">
    <citation type="submission" date="2018-06" db="EMBL/GenBank/DDBJ databases">
        <title>Isolation of heavy metals resistant Paenibacillus silvae NC2 from Gold-Copper mine in ZiJin, China.</title>
        <authorList>
            <person name="Xu J."/>
            <person name="Mazhar H.S."/>
            <person name="Rensing C."/>
        </authorList>
    </citation>
    <scope>NUCLEOTIDE SEQUENCE [LARGE SCALE GENOMIC DNA]</scope>
    <source>
        <strain evidence="2 3">NC2</strain>
    </source>
</reference>
<protein>
    <submittedName>
        <fullName evidence="2">Uncharacterized protein</fullName>
    </submittedName>
</protein>